<keyword evidence="3" id="KW-0175">Coiled coil</keyword>
<dbReference type="PANTHER" id="PTHR13245:SF14">
    <property type="entry name" value="RRP15-LIKE PROTEIN"/>
    <property type="match status" value="1"/>
</dbReference>
<feature type="compositionally biased region" description="Acidic residues" evidence="4">
    <location>
        <begin position="15"/>
        <end position="58"/>
    </location>
</feature>
<proteinExistence type="inferred from homology"/>
<feature type="region of interest" description="Disordered" evidence="4">
    <location>
        <begin position="1"/>
        <end position="123"/>
    </location>
</feature>
<evidence type="ECO:0000256" key="3">
    <source>
        <dbReference type="SAM" id="Coils"/>
    </source>
</evidence>
<dbReference type="Pfam" id="PF07890">
    <property type="entry name" value="Rrp15p"/>
    <property type="match status" value="1"/>
</dbReference>
<dbReference type="EMBL" id="JAFHDT010000140">
    <property type="protein sequence ID" value="KAI7790389.1"/>
    <property type="molecule type" value="Genomic_DNA"/>
</dbReference>
<comment type="similarity">
    <text evidence="1">Belongs to the RRP15 family.</text>
</comment>
<keyword evidence="6" id="KW-1185">Reference proteome</keyword>
<dbReference type="Proteomes" id="UP001059041">
    <property type="component" value="Unassembled WGS sequence"/>
</dbReference>
<dbReference type="OrthoDB" id="20949at2759"/>
<name>A0A9W7T622_TRIRA</name>
<evidence type="ECO:0000313" key="6">
    <source>
        <dbReference type="Proteomes" id="UP001059041"/>
    </source>
</evidence>
<comment type="caution">
    <text evidence="5">The sequence shown here is derived from an EMBL/GenBank/DDBJ whole genome shotgun (WGS) entry which is preliminary data.</text>
</comment>
<dbReference type="AlphaFoldDB" id="A0A9W7T622"/>
<gene>
    <name evidence="5" type="ORF">IRJ41_004936</name>
</gene>
<dbReference type="GO" id="GO:0000470">
    <property type="term" value="P:maturation of LSU-rRNA"/>
    <property type="evidence" value="ECO:0007669"/>
    <property type="project" value="TreeGrafter"/>
</dbReference>
<feature type="region of interest" description="Disordered" evidence="4">
    <location>
        <begin position="281"/>
        <end position="308"/>
    </location>
</feature>
<evidence type="ECO:0000313" key="5">
    <source>
        <dbReference type="EMBL" id="KAI7790389.1"/>
    </source>
</evidence>
<dbReference type="PANTHER" id="PTHR13245">
    <property type="entry name" value="RRP15-LIKE PROTEIN"/>
    <property type="match status" value="1"/>
</dbReference>
<dbReference type="GO" id="GO:0030687">
    <property type="term" value="C:preribosome, large subunit precursor"/>
    <property type="evidence" value="ECO:0007669"/>
    <property type="project" value="TreeGrafter"/>
</dbReference>
<sequence length="308" mass="34392">MAARLKKPHVVVEVENGEVSDDSICIDEEDETSGSEDQDADEEDEESSDMGSDGDEEDQKASDMGSDGDEEDQKASDMGSDGDEEDQKASDMGSDGDEEDQEASVVGSDGDEEDPNPNAGWAEAMAKILGKKVPESKPIILVKNKELDKIKEKEKKERLEKKKQFDKKRTWENMCREKPDVVRDKDHERNLQRIATRGVVQLFNAVKKHQKNVDDKMKDVGGSVRKKAKILSSVSKKDFIDVLRAADGVHRPAIKKEVQPVEVKEEHPSWSVLRDDFMMGASMKDWDKESDEGGGEQEPAEDYSSDSE</sequence>
<dbReference type="GO" id="GO:0000460">
    <property type="term" value="P:maturation of 5.8S rRNA"/>
    <property type="evidence" value="ECO:0007669"/>
    <property type="project" value="TreeGrafter"/>
</dbReference>
<reference evidence="5" key="1">
    <citation type="submission" date="2021-02" db="EMBL/GenBank/DDBJ databases">
        <title>Comparative genomics reveals that relaxation of natural selection precedes convergent phenotypic evolution of cavefish.</title>
        <authorList>
            <person name="Peng Z."/>
        </authorList>
    </citation>
    <scope>NUCLEOTIDE SEQUENCE</scope>
    <source>
        <tissue evidence="5">Muscle</tissue>
    </source>
</reference>
<dbReference type="InterPro" id="IPR012459">
    <property type="entry name" value="Rrp15"/>
</dbReference>
<evidence type="ECO:0000256" key="2">
    <source>
        <dbReference type="ARBA" id="ARBA00017475"/>
    </source>
</evidence>
<accession>A0A9W7T622</accession>
<evidence type="ECO:0000256" key="4">
    <source>
        <dbReference type="SAM" id="MobiDB-lite"/>
    </source>
</evidence>
<evidence type="ECO:0000256" key="1">
    <source>
        <dbReference type="ARBA" id="ARBA00007462"/>
    </source>
</evidence>
<organism evidence="5 6">
    <name type="scientific">Triplophysa rosa</name>
    <name type="common">Cave loach</name>
    <dbReference type="NCBI Taxonomy" id="992332"/>
    <lineage>
        <taxon>Eukaryota</taxon>
        <taxon>Metazoa</taxon>
        <taxon>Chordata</taxon>
        <taxon>Craniata</taxon>
        <taxon>Vertebrata</taxon>
        <taxon>Euteleostomi</taxon>
        <taxon>Actinopterygii</taxon>
        <taxon>Neopterygii</taxon>
        <taxon>Teleostei</taxon>
        <taxon>Ostariophysi</taxon>
        <taxon>Cypriniformes</taxon>
        <taxon>Nemacheilidae</taxon>
        <taxon>Triplophysa</taxon>
    </lineage>
</organism>
<protein>
    <recommendedName>
        <fullName evidence="2">RRP15-like protein</fullName>
    </recommendedName>
</protein>
<feature type="compositionally biased region" description="Acidic residues" evidence="4">
    <location>
        <begin position="288"/>
        <end position="308"/>
    </location>
</feature>
<feature type="coiled-coil region" evidence="3">
    <location>
        <begin position="142"/>
        <end position="169"/>
    </location>
</feature>